<dbReference type="EMBL" id="RAPY01000008">
    <property type="protein sequence ID" value="RKE42518.1"/>
    <property type="molecule type" value="Genomic_DNA"/>
</dbReference>
<evidence type="ECO:0008006" key="3">
    <source>
        <dbReference type="Google" id="ProtNLM"/>
    </source>
</evidence>
<gene>
    <name evidence="1" type="ORF">DFQ12_5429</name>
</gene>
<comment type="caution">
    <text evidence="1">The sequence shown here is derived from an EMBL/GenBank/DDBJ whole genome shotgun (WGS) entry which is preliminary data.</text>
</comment>
<dbReference type="GO" id="GO:0030246">
    <property type="term" value="F:carbohydrate binding"/>
    <property type="evidence" value="ECO:0007669"/>
    <property type="project" value="InterPro"/>
</dbReference>
<dbReference type="InterPro" id="IPR013784">
    <property type="entry name" value="Carb-bd-like_fold"/>
</dbReference>
<dbReference type="AlphaFoldDB" id="A0A420ADC9"/>
<dbReference type="Gene3D" id="2.60.40.1120">
    <property type="entry name" value="Carboxypeptidase-like, regulatory domain"/>
    <property type="match status" value="1"/>
</dbReference>
<sequence length="109" mass="12708">MLKFQLLCTLLSSFLLDAYVVTGRLVDHQYNPVSYFVVHVYKSNQQKEKLDRLRVDTVHHQNGEFKIGELNSGHYLLEIDVPDYTGYTVAIDIKDRNRSLPEIQLQPTR</sequence>
<evidence type="ECO:0000313" key="1">
    <source>
        <dbReference type="EMBL" id="RKE42518.1"/>
    </source>
</evidence>
<keyword evidence="2" id="KW-1185">Reference proteome</keyword>
<dbReference type="Proteomes" id="UP000286246">
    <property type="component" value="Unassembled WGS sequence"/>
</dbReference>
<protein>
    <recommendedName>
        <fullName evidence="3">Carboxypeptidase family protein</fullName>
    </recommendedName>
</protein>
<reference evidence="1 2" key="1">
    <citation type="submission" date="2018-09" db="EMBL/GenBank/DDBJ databases">
        <title>Genomic Encyclopedia of Type Strains, Phase III (KMG-III): the genomes of soil and plant-associated and newly described type strains.</title>
        <authorList>
            <person name="Whitman W."/>
        </authorList>
    </citation>
    <scope>NUCLEOTIDE SEQUENCE [LARGE SCALE GENOMIC DNA]</scope>
    <source>
        <strain evidence="1 2">CECT 7938</strain>
    </source>
</reference>
<accession>A0A420ADC9</accession>
<organism evidence="1 2">
    <name type="scientific">Sphingobacterium detergens</name>
    <dbReference type="NCBI Taxonomy" id="1145106"/>
    <lineage>
        <taxon>Bacteria</taxon>
        <taxon>Pseudomonadati</taxon>
        <taxon>Bacteroidota</taxon>
        <taxon>Sphingobacteriia</taxon>
        <taxon>Sphingobacteriales</taxon>
        <taxon>Sphingobacteriaceae</taxon>
        <taxon>Sphingobacterium</taxon>
    </lineage>
</organism>
<dbReference type="SUPFAM" id="SSF49452">
    <property type="entry name" value="Starch-binding domain-like"/>
    <property type="match status" value="1"/>
</dbReference>
<dbReference type="OrthoDB" id="1356034at2"/>
<proteinExistence type="predicted"/>
<dbReference type="RefSeq" id="WP_120261995.1">
    <property type="nucleotide sequence ID" value="NZ_RAPY01000008.1"/>
</dbReference>
<name>A0A420ADC9_SPHD1</name>
<evidence type="ECO:0000313" key="2">
    <source>
        <dbReference type="Proteomes" id="UP000286246"/>
    </source>
</evidence>